<dbReference type="Gene3D" id="1.20.5.1930">
    <property type="match status" value="1"/>
</dbReference>
<name>A0ABW1QV21_9ACTN</name>
<feature type="transmembrane region" description="Helical" evidence="9">
    <location>
        <begin position="104"/>
        <end position="127"/>
    </location>
</feature>
<dbReference type="InterPro" id="IPR036890">
    <property type="entry name" value="HATPase_C_sf"/>
</dbReference>
<dbReference type="EC" id="2.7.13.3" evidence="2"/>
<keyword evidence="4" id="KW-0808">Transferase</keyword>
<dbReference type="PANTHER" id="PTHR24421:SF10">
    <property type="entry name" value="NITRATE_NITRITE SENSOR PROTEIN NARQ"/>
    <property type="match status" value="1"/>
</dbReference>
<evidence type="ECO:0000313" key="14">
    <source>
        <dbReference type="Proteomes" id="UP001596098"/>
    </source>
</evidence>
<keyword evidence="9" id="KW-0812">Transmembrane</keyword>
<proteinExistence type="predicted"/>
<evidence type="ECO:0000256" key="8">
    <source>
        <dbReference type="ARBA" id="ARBA00023012"/>
    </source>
</evidence>
<keyword evidence="3" id="KW-0597">Phosphoprotein</keyword>
<evidence type="ECO:0000256" key="6">
    <source>
        <dbReference type="ARBA" id="ARBA00022777"/>
    </source>
</evidence>
<dbReference type="Pfam" id="PF07730">
    <property type="entry name" value="HisKA_3"/>
    <property type="match status" value="1"/>
</dbReference>
<dbReference type="RefSeq" id="WP_128220200.1">
    <property type="nucleotide sequence ID" value="NZ_CP034929.1"/>
</dbReference>
<evidence type="ECO:0000256" key="5">
    <source>
        <dbReference type="ARBA" id="ARBA00022741"/>
    </source>
</evidence>
<dbReference type="PANTHER" id="PTHR24421">
    <property type="entry name" value="NITRATE/NITRITE SENSOR PROTEIN NARX-RELATED"/>
    <property type="match status" value="1"/>
</dbReference>
<feature type="domain" description="DUF7134" evidence="12">
    <location>
        <begin position="12"/>
        <end position="156"/>
    </location>
</feature>
<evidence type="ECO:0000259" key="12">
    <source>
        <dbReference type="Pfam" id="PF23539"/>
    </source>
</evidence>
<keyword evidence="14" id="KW-1185">Reference proteome</keyword>
<feature type="domain" description="Histidine kinase/HSP90-like ATPase" evidence="10">
    <location>
        <begin position="297"/>
        <end position="385"/>
    </location>
</feature>
<evidence type="ECO:0000313" key="13">
    <source>
        <dbReference type="EMBL" id="MFC6152145.1"/>
    </source>
</evidence>
<dbReference type="Gene3D" id="3.30.565.10">
    <property type="entry name" value="Histidine kinase-like ATPase, C-terminal domain"/>
    <property type="match status" value="1"/>
</dbReference>
<feature type="transmembrane region" description="Helical" evidence="9">
    <location>
        <begin position="60"/>
        <end position="83"/>
    </location>
</feature>
<keyword evidence="9" id="KW-0472">Membrane</keyword>
<dbReference type="Pfam" id="PF23539">
    <property type="entry name" value="DUF7134"/>
    <property type="match status" value="1"/>
</dbReference>
<keyword evidence="9" id="KW-1133">Transmembrane helix</keyword>
<keyword evidence="8" id="KW-0902">Two-component regulatory system</keyword>
<dbReference type="CDD" id="cd16917">
    <property type="entry name" value="HATPase_UhpB-NarQ-NarX-like"/>
    <property type="match status" value="1"/>
</dbReference>
<dbReference type="EMBL" id="JBHSQI010000001">
    <property type="protein sequence ID" value="MFC6152145.1"/>
    <property type="molecule type" value="Genomic_DNA"/>
</dbReference>
<evidence type="ECO:0000259" key="11">
    <source>
        <dbReference type="Pfam" id="PF07730"/>
    </source>
</evidence>
<dbReference type="InterPro" id="IPR055558">
    <property type="entry name" value="DUF7134"/>
</dbReference>
<dbReference type="InterPro" id="IPR050482">
    <property type="entry name" value="Sensor_HK_TwoCompSys"/>
</dbReference>
<reference evidence="14" key="1">
    <citation type="journal article" date="2019" name="Int. J. Syst. Evol. Microbiol.">
        <title>The Global Catalogue of Microorganisms (GCM) 10K type strain sequencing project: providing services to taxonomists for standard genome sequencing and annotation.</title>
        <authorList>
            <consortium name="The Broad Institute Genomics Platform"/>
            <consortium name="The Broad Institute Genome Sequencing Center for Infectious Disease"/>
            <person name="Wu L."/>
            <person name="Ma J."/>
        </authorList>
    </citation>
    <scope>NUCLEOTIDE SEQUENCE [LARGE SCALE GENOMIC DNA]</scope>
    <source>
        <strain evidence="14">DFY28</strain>
    </source>
</reference>
<evidence type="ECO:0000256" key="1">
    <source>
        <dbReference type="ARBA" id="ARBA00000085"/>
    </source>
</evidence>
<keyword evidence="6 13" id="KW-0418">Kinase</keyword>
<protein>
    <recommendedName>
        <fullName evidence="2">histidine kinase</fullName>
        <ecNumber evidence="2">2.7.13.3</ecNumber>
    </recommendedName>
</protein>
<evidence type="ECO:0000256" key="7">
    <source>
        <dbReference type="ARBA" id="ARBA00022840"/>
    </source>
</evidence>
<comment type="catalytic activity">
    <reaction evidence="1">
        <text>ATP + protein L-histidine = ADP + protein N-phospho-L-histidine.</text>
        <dbReference type="EC" id="2.7.13.3"/>
    </reaction>
</comment>
<dbReference type="InterPro" id="IPR003594">
    <property type="entry name" value="HATPase_dom"/>
</dbReference>
<evidence type="ECO:0000256" key="2">
    <source>
        <dbReference type="ARBA" id="ARBA00012438"/>
    </source>
</evidence>
<feature type="domain" description="Signal transduction histidine kinase subgroup 3 dimerisation and phosphoacceptor" evidence="11">
    <location>
        <begin position="187"/>
        <end position="253"/>
    </location>
</feature>
<keyword evidence="7" id="KW-0067">ATP-binding</keyword>
<dbReference type="InterPro" id="IPR011712">
    <property type="entry name" value="Sig_transdc_His_kin_sub3_dim/P"/>
</dbReference>
<dbReference type="GO" id="GO:0016301">
    <property type="term" value="F:kinase activity"/>
    <property type="evidence" value="ECO:0007669"/>
    <property type="project" value="UniProtKB-KW"/>
</dbReference>
<evidence type="ECO:0000256" key="3">
    <source>
        <dbReference type="ARBA" id="ARBA00022553"/>
    </source>
</evidence>
<sequence>METRSPWTMSPRASAWFDRALAALLTLLVLASAAGADSFALVAVVLCGQTVPLLWRRSRPGAVLLAVGVAMFAQAVLLSDFVVAPTQVAAPIVAYSAARWGSTAVRYGAVAMTLFGSGVAGVVWTLPHPDLRTVVFIAALCAATTLAAWAIGLAGSQRDRYLAGLKDRADQLQRVADRDVALAAQDERARIAREMHDVVAHGLSVIVVQADGARYAAAKNPDVAVSTLETIASTGRESLQEMRRLLGVLRTGDSGVRPQPTLADVPHLVSEAAAAGTEVTAEIPDVLPHVPDGVGLAAYRCVQEALTNVRKHAGPEAKVHVRLAVQGGALCVDVTDDGRGASARPAQPSGGLGLMGMRERVGVHGGEVVSGPRVGGGWHVGARIPL</sequence>
<keyword evidence="5" id="KW-0547">Nucleotide-binding</keyword>
<feature type="transmembrane region" description="Helical" evidence="9">
    <location>
        <begin position="133"/>
        <end position="154"/>
    </location>
</feature>
<evidence type="ECO:0000259" key="10">
    <source>
        <dbReference type="Pfam" id="PF02518"/>
    </source>
</evidence>
<gene>
    <name evidence="13" type="ORF">ACFPWU_00485</name>
</gene>
<dbReference type="Pfam" id="PF02518">
    <property type="entry name" value="HATPase_c"/>
    <property type="match status" value="1"/>
</dbReference>
<organism evidence="13 14">
    <name type="scientific">Nocardioides yefusunii</name>
    <dbReference type="NCBI Taxonomy" id="2500546"/>
    <lineage>
        <taxon>Bacteria</taxon>
        <taxon>Bacillati</taxon>
        <taxon>Actinomycetota</taxon>
        <taxon>Actinomycetes</taxon>
        <taxon>Propionibacteriales</taxon>
        <taxon>Nocardioidaceae</taxon>
        <taxon>Nocardioides</taxon>
    </lineage>
</organism>
<dbReference type="Proteomes" id="UP001596098">
    <property type="component" value="Unassembled WGS sequence"/>
</dbReference>
<comment type="caution">
    <text evidence="13">The sequence shown here is derived from an EMBL/GenBank/DDBJ whole genome shotgun (WGS) entry which is preliminary data.</text>
</comment>
<evidence type="ECO:0000256" key="9">
    <source>
        <dbReference type="SAM" id="Phobius"/>
    </source>
</evidence>
<dbReference type="SUPFAM" id="SSF55874">
    <property type="entry name" value="ATPase domain of HSP90 chaperone/DNA topoisomerase II/histidine kinase"/>
    <property type="match status" value="1"/>
</dbReference>
<accession>A0ABW1QV21</accession>
<evidence type="ECO:0000256" key="4">
    <source>
        <dbReference type="ARBA" id="ARBA00022679"/>
    </source>
</evidence>